<reference evidence="1" key="1">
    <citation type="submission" date="2020-11" db="EMBL/GenBank/DDBJ databases">
        <authorList>
            <consortium name="DOE Joint Genome Institute"/>
            <person name="Ahrendt S."/>
            <person name="Riley R."/>
            <person name="Andreopoulos W."/>
            <person name="LaButti K."/>
            <person name="Pangilinan J."/>
            <person name="Ruiz-duenas F.J."/>
            <person name="Barrasa J.M."/>
            <person name="Sanchez-Garcia M."/>
            <person name="Camarero S."/>
            <person name="Miyauchi S."/>
            <person name="Serrano A."/>
            <person name="Linde D."/>
            <person name="Babiker R."/>
            <person name="Drula E."/>
            <person name="Ayuso-Fernandez I."/>
            <person name="Pacheco R."/>
            <person name="Padilla G."/>
            <person name="Ferreira P."/>
            <person name="Barriuso J."/>
            <person name="Kellner H."/>
            <person name="Castanera R."/>
            <person name="Alfaro M."/>
            <person name="Ramirez L."/>
            <person name="Pisabarro A.G."/>
            <person name="Kuo A."/>
            <person name="Tritt A."/>
            <person name="Lipzen A."/>
            <person name="He G."/>
            <person name="Yan M."/>
            <person name="Ng V."/>
            <person name="Cullen D."/>
            <person name="Martin F."/>
            <person name="Rosso M.-N."/>
            <person name="Henrissat B."/>
            <person name="Hibbett D."/>
            <person name="Martinez A.T."/>
            <person name="Grigoriev I.V."/>
        </authorList>
    </citation>
    <scope>NUCLEOTIDE SEQUENCE</scope>
    <source>
        <strain evidence="1">AH 44721</strain>
    </source>
</reference>
<evidence type="ECO:0000313" key="1">
    <source>
        <dbReference type="EMBL" id="KAF8877252.1"/>
    </source>
</evidence>
<protein>
    <submittedName>
        <fullName evidence="1">Uncharacterized protein</fullName>
    </submittedName>
</protein>
<dbReference type="OrthoDB" id="5569250at2759"/>
<dbReference type="AlphaFoldDB" id="A0A9P5TG83"/>
<sequence>MAVDLLNDIVHYDLKNKWWHAITPQNLQKWLTHGDAYAAKKVFVLDPIIKKSEIYQSIISEFKGVWDKWVIPLHKLFHCAFNYEADQKEENEEYIYETINGKITFEEFMAAISERPQGLE</sequence>
<dbReference type="EMBL" id="JADNYJ010000173">
    <property type="protein sequence ID" value="KAF8877252.1"/>
    <property type="molecule type" value="Genomic_DNA"/>
</dbReference>
<evidence type="ECO:0000313" key="2">
    <source>
        <dbReference type="Proteomes" id="UP000724874"/>
    </source>
</evidence>
<comment type="caution">
    <text evidence="1">The sequence shown here is derived from an EMBL/GenBank/DDBJ whole genome shotgun (WGS) entry which is preliminary data.</text>
</comment>
<accession>A0A9P5TG83</accession>
<dbReference type="Proteomes" id="UP000724874">
    <property type="component" value="Unassembled WGS sequence"/>
</dbReference>
<gene>
    <name evidence="1" type="ORF">CPB84DRAFT_1852741</name>
</gene>
<organism evidence="1 2">
    <name type="scientific">Gymnopilus junonius</name>
    <name type="common">Spectacular rustgill mushroom</name>
    <name type="synonym">Gymnopilus spectabilis subsp. junonius</name>
    <dbReference type="NCBI Taxonomy" id="109634"/>
    <lineage>
        <taxon>Eukaryota</taxon>
        <taxon>Fungi</taxon>
        <taxon>Dikarya</taxon>
        <taxon>Basidiomycota</taxon>
        <taxon>Agaricomycotina</taxon>
        <taxon>Agaricomycetes</taxon>
        <taxon>Agaricomycetidae</taxon>
        <taxon>Agaricales</taxon>
        <taxon>Agaricineae</taxon>
        <taxon>Hymenogastraceae</taxon>
        <taxon>Gymnopilus</taxon>
    </lineage>
</organism>
<name>A0A9P5TG83_GYMJU</name>
<proteinExistence type="predicted"/>
<keyword evidence="2" id="KW-1185">Reference proteome</keyword>